<evidence type="ECO:0000313" key="2">
    <source>
        <dbReference type="Proteomes" id="UP000609531"/>
    </source>
</evidence>
<accession>A0A934MMY3</accession>
<gene>
    <name evidence="1" type="ORF">JCR33_18430</name>
</gene>
<proteinExistence type="predicted"/>
<dbReference type="InterPro" id="IPR046083">
    <property type="entry name" value="DUF6101"/>
</dbReference>
<dbReference type="EMBL" id="JAEKJA010000020">
    <property type="protein sequence ID" value="MBJ3777689.1"/>
    <property type="molecule type" value="Genomic_DNA"/>
</dbReference>
<sequence>MNAVGLKFAAIRTPAPVTATPPAAALVAQAANDVGAARSEPMTVSLPTRLHVGGHRHPAMAVDISREWVTIRAHADAAVTKPVTSYRGVAVIVERGAGEPVFHLSLLHEDVFHSVPLASGTEVAAIAREWQAWAKALSLPLIAVEADGTVHAELNALGVVLAERPSPRRKGSALVGRRSLYARRRRAAAQRPLAEMPRIEGAREIIARN</sequence>
<dbReference type="AlphaFoldDB" id="A0A934MMY3"/>
<reference evidence="1" key="1">
    <citation type="submission" date="2020-12" db="EMBL/GenBank/DDBJ databases">
        <title>Bacterial taxonomy.</title>
        <authorList>
            <person name="Pan X."/>
        </authorList>
    </citation>
    <scope>NUCLEOTIDE SEQUENCE</scope>
    <source>
        <strain evidence="1">B2012</strain>
    </source>
</reference>
<evidence type="ECO:0000313" key="1">
    <source>
        <dbReference type="EMBL" id="MBJ3777689.1"/>
    </source>
</evidence>
<organism evidence="1 2">
    <name type="scientific">Acuticoccus mangrovi</name>
    <dbReference type="NCBI Taxonomy" id="2796142"/>
    <lineage>
        <taxon>Bacteria</taxon>
        <taxon>Pseudomonadati</taxon>
        <taxon>Pseudomonadota</taxon>
        <taxon>Alphaproteobacteria</taxon>
        <taxon>Hyphomicrobiales</taxon>
        <taxon>Amorphaceae</taxon>
        <taxon>Acuticoccus</taxon>
    </lineage>
</organism>
<comment type="caution">
    <text evidence="1">The sequence shown here is derived from an EMBL/GenBank/DDBJ whole genome shotgun (WGS) entry which is preliminary data.</text>
</comment>
<protein>
    <submittedName>
        <fullName evidence="1">Uncharacterized protein</fullName>
    </submittedName>
</protein>
<dbReference type="RefSeq" id="WP_198883597.1">
    <property type="nucleotide sequence ID" value="NZ_JAEKJA010000020.1"/>
</dbReference>
<dbReference type="Pfam" id="PF19596">
    <property type="entry name" value="DUF6101"/>
    <property type="match status" value="1"/>
</dbReference>
<keyword evidence="2" id="KW-1185">Reference proteome</keyword>
<dbReference type="Proteomes" id="UP000609531">
    <property type="component" value="Unassembled WGS sequence"/>
</dbReference>
<name>A0A934MMY3_9HYPH</name>